<feature type="signal peptide" evidence="6">
    <location>
        <begin position="1"/>
        <end position="24"/>
    </location>
</feature>
<feature type="chain" id="PRO_5040358123" description="glutathione-specific gamma-glutamylcyclotransferase" evidence="6">
    <location>
        <begin position="25"/>
        <end position="225"/>
    </location>
</feature>
<evidence type="ECO:0000256" key="1">
    <source>
        <dbReference type="ARBA" id="ARBA00009662"/>
    </source>
</evidence>
<dbReference type="InterPro" id="IPR006840">
    <property type="entry name" value="ChaC"/>
</dbReference>
<evidence type="ECO:0000256" key="5">
    <source>
        <dbReference type="SAM" id="MobiDB-lite"/>
    </source>
</evidence>
<dbReference type="GO" id="GO:0061928">
    <property type="term" value="F:glutathione specific gamma-glutamylcyclotransferase activity"/>
    <property type="evidence" value="ECO:0007669"/>
    <property type="project" value="UniProtKB-EC"/>
</dbReference>
<protein>
    <recommendedName>
        <fullName evidence="2">glutathione-specific gamma-glutamylcyclotransferase</fullName>
        <ecNumber evidence="2">4.3.2.7</ecNumber>
    </recommendedName>
</protein>
<feature type="region of interest" description="Disordered" evidence="5">
    <location>
        <begin position="189"/>
        <end position="216"/>
    </location>
</feature>
<dbReference type="EC" id="4.3.2.7" evidence="2"/>
<evidence type="ECO:0000313" key="8">
    <source>
        <dbReference type="Proteomes" id="UP001152798"/>
    </source>
</evidence>
<dbReference type="GO" id="GO:0006751">
    <property type="term" value="P:glutathione catabolic process"/>
    <property type="evidence" value="ECO:0007669"/>
    <property type="project" value="InterPro"/>
</dbReference>
<evidence type="ECO:0000256" key="4">
    <source>
        <dbReference type="ARBA" id="ARBA00048073"/>
    </source>
</evidence>
<dbReference type="Pfam" id="PF04752">
    <property type="entry name" value="ChaC"/>
    <property type="match status" value="1"/>
</dbReference>
<dbReference type="CDD" id="cd06661">
    <property type="entry name" value="GGCT_like"/>
    <property type="match status" value="1"/>
</dbReference>
<dbReference type="GO" id="GO:0005737">
    <property type="term" value="C:cytoplasm"/>
    <property type="evidence" value="ECO:0007669"/>
    <property type="project" value="TreeGrafter"/>
</dbReference>
<accession>A0A9P0HKC9</accession>
<evidence type="ECO:0000313" key="7">
    <source>
        <dbReference type="EMBL" id="CAH1403056.1"/>
    </source>
</evidence>
<keyword evidence="6" id="KW-0732">Signal</keyword>
<proteinExistence type="inferred from homology"/>
<dbReference type="PANTHER" id="PTHR12192">
    <property type="entry name" value="CATION TRANSPORT PROTEIN CHAC-RELATED"/>
    <property type="match status" value="1"/>
</dbReference>
<evidence type="ECO:0000256" key="3">
    <source>
        <dbReference type="ARBA" id="ARBA00023239"/>
    </source>
</evidence>
<dbReference type="EMBL" id="OV725081">
    <property type="protein sequence ID" value="CAH1403056.1"/>
    <property type="molecule type" value="Genomic_DNA"/>
</dbReference>
<dbReference type="SUPFAM" id="SSF110857">
    <property type="entry name" value="Gamma-glutamyl cyclotransferase-like"/>
    <property type="match status" value="1"/>
</dbReference>
<keyword evidence="8" id="KW-1185">Reference proteome</keyword>
<dbReference type="AlphaFoldDB" id="A0A9P0HKC9"/>
<dbReference type="Gene3D" id="3.10.490.10">
    <property type="entry name" value="Gamma-glutamyl cyclotransferase-like"/>
    <property type="match status" value="1"/>
</dbReference>
<gene>
    <name evidence="7" type="ORF">NEZAVI_LOCUS11730</name>
</gene>
<dbReference type="InterPro" id="IPR036568">
    <property type="entry name" value="GGCT-like_sf"/>
</dbReference>
<evidence type="ECO:0000256" key="6">
    <source>
        <dbReference type="SAM" id="SignalP"/>
    </source>
</evidence>
<dbReference type="OrthoDB" id="1933483at2759"/>
<evidence type="ECO:0000256" key="2">
    <source>
        <dbReference type="ARBA" id="ARBA00012344"/>
    </source>
</evidence>
<dbReference type="Proteomes" id="UP001152798">
    <property type="component" value="Chromosome 5"/>
</dbReference>
<sequence>MTRSLWVFGYGSLLWSPGFQFTAAQPGVLKGFSRRFYQGNETHRGRPGKPGRVATLVEDKEGETWGVAFEVLSPEALPYLDQRECQLGGYTTLFLEFQPTVGEPFPVLVYWAGRDSCHWLGDAPEQEIADQIISSSGPSGHNVEYLLRLAEYVRMHSPETRDDHLFQLEALVRRGVQERGLVLENLMGPDITLPQPTPVSPDDEPPTHSQFAPNVPSKKLRCLSI</sequence>
<organism evidence="7 8">
    <name type="scientific">Nezara viridula</name>
    <name type="common">Southern green stink bug</name>
    <name type="synonym">Cimex viridulus</name>
    <dbReference type="NCBI Taxonomy" id="85310"/>
    <lineage>
        <taxon>Eukaryota</taxon>
        <taxon>Metazoa</taxon>
        <taxon>Ecdysozoa</taxon>
        <taxon>Arthropoda</taxon>
        <taxon>Hexapoda</taxon>
        <taxon>Insecta</taxon>
        <taxon>Pterygota</taxon>
        <taxon>Neoptera</taxon>
        <taxon>Paraneoptera</taxon>
        <taxon>Hemiptera</taxon>
        <taxon>Heteroptera</taxon>
        <taxon>Panheteroptera</taxon>
        <taxon>Pentatomomorpha</taxon>
        <taxon>Pentatomoidea</taxon>
        <taxon>Pentatomidae</taxon>
        <taxon>Pentatominae</taxon>
        <taxon>Nezara</taxon>
    </lineage>
</organism>
<comment type="similarity">
    <text evidence="1">Belongs to the gamma-glutamylcyclotransferase family. ChaC subfamily.</text>
</comment>
<comment type="catalytic activity">
    <reaction evidence="4">
        <text>glutathione = L-cysteinylglycine + 5-oxo-L-proline</text>
        <dbReference type="Rhea" id="RHEA:47724"/>
        <dbReference type="ChEBI" id="CHEBI:57925"/>
        <dbReference type="ChEBI" id="CHEBI:58402"/>
        <dbReference type="ChEBI" id="CHEBI:61694"/>
        <dbReference type="EC" id="4.3.2.7"/>
    </reaction>
</comment>
<dbReference type="InterPro" id="IPR013024">
    <property type="entry name" value="GGCT-like"/>
</dbReference>
<keyword evidence="3" id="KW-0456">Lyase</keyword>
<dbReference type="PANTHER" id="PTHR12192:SF26">
    <property type="entry name" value="GLUTATHIONE-SPECIFIC GAMMA-GLUTAMYLCYCLOTRANSFERASE 1"/>
    <property type="match status" value="1"/>
</dbReference>
<name>A0A9P0HKC9_NEZVI</name>
<reference evidence="7" key="1">
    <citation type="submission" date="2022-01" db="EMBL/GenBank/DDBJ databases">
        <authorList>
            <person name="King R."/>
        </authorList>
    </citation>
    <scope>NUCLEOTIDE SEQUENCE</scope>
</reference>